<feature type="chain" id="PRO_5043382983" evidence="2">
    <location>
        <begin position="27"/>
        <end position="405"/>
    </location>
</feature>
<evidence type="ECO:0000313" key="4">
    <source>
        <dbReference type="Proteomes" id="UP000762676"/>
    </source>
</evidence>
<reference evidence="3 4" key="1">
    <citation type="journal article" date="2021" name="Elife">
        <title>Chloroplast acquisition without the gene transfer in kleptoplastic sea slugs, Plakobranchus ocellatus.</title>
        <authorList>
            <person name="Maeda T."/>
            <person name="Takahashi S."/>
            <person name="Yoshida T."/>
            <person name="Shimamura S."/>
            <person name="Takaki Y."/>
            <person name="Nagai Y."/>
            <person name="Toyoda A."/>
            <person name="Suzuki Y."/>
            <person name="Arimoto A."/>
            <person name="Ishii H."/>
            <person name="Satoh N."/>
            <person name="Nishiyama T."/>
            <person name="Hasebe M."/>
            <person name="Maruyama T."/>
            <person name="Minagawa J."/>
            <person name="Obokata J."/>
            <person name="Shigenobu S."/>
        </authorList>
    </citation>
    <scope>NUCLEOTIDE SEQUENCE [LARGE SCALE GENOMIC DNA]</scope>
</reference>
<proteinExistence type="predicted"/>
<dbReference type="EMBL" id="BMAT01006168">
    <property type="protein sequence ID" value="GFS07540.1"/>
    <property type="molecule type" value="Genomic_DNA"/>
</dbReference>
<sequence length="405" mass="44153">MTKMRMDHHLLILLYTGCVIFITTKAVPACPWSCSCTGDLVECGGITSWTGMQFPPTTRSVRINGGILPYIGPNTSWNQTRHIKFVGCKIGVIKPLTFSNIPELKTLEFRASIVKRILPCGLSAINSASSISFEASMIDEIQAGGISNIAGLRNLTFFASSISTIASFGFQNVQADKVSFNDVQIDLVQPAAFTDLHDLDSFTWSQVFAKSTEAGAFYRVTDIKSVEISGFYPALKHHTLMELREATPANHQSFQFHSSRVSCDCRSAPLLAYVQQNPEAAQASVVCSMSNRRLRDVGPEEACPGHGTDSYCAEISLSSPACLAPASTDSFLVTVCPTEARPGHTDFGTTITGEGPRGTNTSSNYREGTKSRQEQNRLFNAGDKKLTHVLLIVFLFLLPAVFQRT</sequence>
<protein>
    <submittedName>
        <fullName evidence="3">SLIT homolog 1 protein</fullName>
    </submittedName>
</protein>
<feature type="signal peptide" evidence="2">
    <location>
        <begin position="1"/>
        <end position="26"/>
    </location>
</feature>
<keyword evidence="2" id="KW-0732">Signal</keyword>
<feature type="compositionally biased region" description="Polar residues" evidence="1">
    <location>
        <begin position="347"/>
        <end position="366"/>
    </location>
</feature>
<dbReference type="InterPro" id="IPR026906">
    <property type="entry name" value="LRR_5"/>
</dbReference>
<comment type="caution">
    <text evidence="3">The sequence shown here is derived from an EMBL/GenBank/DDBJ whole genome shotgun (WGS) entry which is preliminary data.</text>
</comment>
<organism evidence="3 4">
    <name type="scientific">Elysia marginata</name>
    <dbReference type="NCBI Taxonomy" id="1093978"/>
    <lineage>
        <taxon>Eukaryota</taxon>
        <taxon>Metazoa</taxon>
        <taxon>Spiralia</taxon>
        <taxon>Lophotrochozoa</taxon>
        <taxon>Mollusca</taxon>
        <taxon>Gastropoda</taxon>
        <taxon>Heterobranchia</taxon>
        <taxon>Euthyneura</taxon>
        <taxon>Panpulmonata</taxon>
        <taxon>Sacoglossa</taxon>
        <taxon>Placobranchoidea</taxon>
        <taxon>Plakobranchidae</taxon>
        <taxon>Elysia</taxon>
    </lineage>
</organism>
<evidence type="ECO:0000313" key="3">
    <source>
        <dbReference type="EMBL" id="GFS07540.1"/>
    </source>
</evidence>
<dbReference type="SUPFAM" id="SSF52058">
    <property type="entry name" value="L domain-like"/>
    <property type="match status" value="1"/>
</dbReference>
<dbReference type="InterPro" id="IPR032675">
    <property type="entry name" value="LRR_dom_sf"/>
</dbReference>
<dbReference type="Proteomes" id="UP000762676">
    <property type="component" value="Unassembled WGS sequence"/>
</dbReference>
<dbReference type="Pfam" id="PF13306">
    <property type="entry name" value="LRR_5"/>
    <property type="match status" value="1"/>
</dbReference>
<dbReference type="Gene3D" id="3.80.10.10">
    <property type="entry name" value="Ribonuclease Inhibitor"/>
    <property type="match status" value="1"/>
</dbReference>
<name>A0AAV4ICC8_9GAST</name>
<evidence type="ECO:0000256" key="1">
    <source>
        <dbReference type="SAM" id="MobiDB-lite"/>
    </source>
</evidence>
<accession>A0AAV4ICC8</accession>
<gene>
    <name evidence="3" type="ORF">ElyMa_002992000</name>
</gene>
<feature type="region of interest" description="Disordered" evidence="1">
    <location>
        <begin position="345"/>
        <end position="372"/>
    </location>
</feature>
<dbReference type="AlphaFoldDB" id="A0AAV4ICC8"/>
<keyword evidence="4" id="KW-1185">Reference proteome</keyword>
<evidence type="ECO:0000256" key="2">
    <source>
        <dbReference type="SAM" id="SignalP"/>
    </source>
</evidence>